<gene>
    <name evidence="1" type="ORF">DNK49_05260</name>
</gene>
<evidence type="ECO:0000313" key="2">
    <source>
        <dbReference type="Proteomes" id="UP000248259"/>
    </source>
</evidence>
<proteinExistence type="predicted"/>
<organism evidence="1 2">
    <name type="scientific">Parazoarcus communis SWub3 = DSM 12120</name>
    <dbReference type="NCBI Taxonomy" id="1121029"/>
    <lineage>
        <taxon>Bacteria</taxon>
        <taxon>Pseudomonadati</taxon>
        <taxon>Pseudomonadota</taxon>
        <taxon>Betaproteobacteria</taxon>
        <taxon>Rhodocyclales</taxon>
        <taxon>Zoogloeaceae</taxon>
        <taxon>Parazoarcus</taxon>
    </lineage>
</organism>
<dbReference type="InterPro" id="IPR010342">
    <property type="entry name" value="DUF938"/>
</dbReference>
<keyword evidence="2" id="KW-1185">Reference proteome</keyword>
<dbReference type="RefSeq" id="WP_110523269.1">
    <property type="nucleotide sequence ID" value="NZ_QKOE01000002.1"/>
</dbReference>
<keyword evidence="1" id="KW-0489">Methyltransferase</keyword>
<dbReference type="Proteomes" id="UP000248259">
    <property type="component" value="Unassembled WGS sequence"/>
</dbReference>
<dbReference type="PANTHER" id="PTHR20974:SF0">
    <property type="entry name" value="UPF0585 PROTEIN CG18661"/>
    <property type="match status" value="1"/>
</dbReference>
<dbReference type="Pfam" id="PF06080">
    <property type="entry name" value="DUF938"/>
    <property type="match status" value="1"/>
</dbReference>
<name>A0A323UZM9_9RHOO</name>
<sequence length="201" mass="22392">MKPDLRQFAPATERNRDYILPILQRLIAPGASVLEIGSGTGEHAVYFARALEQVRWHPTEMNPHGLASIAAWIEHAKASNISPPQLLDVMQPSWPVTQADAIVCINMIHYSPWEATPALFAGAARTLSQGGVLYCYGPYRRHGGHTAPSNEDFDAWLKSLDPRFGVRDVEMVEIEAERHGLRLEALIPMPANNFSLVFRRA</sequence>
<dbReference type="GO" id="GO:0008168">
    <property type="term" value="F:methyltransferase activity"/>
    <property type="evidence" value="ECO:0007669"/>
    <property type="project" value="UniProtKB-KW"/>
</dbReference>
<dbReference type="OrthoDB" id="9342562at2"/>
<keyword evidence="1" id="KW-0808">Transferase</keyword>
<dbReference type="PANTHER" id="PTHR20974">
    <property type="entry name" value="UPF0585 PROTEIN CG18661"/>
    <property type="match status" value="1"/>
</dbReference>
<dbReference type="InterPro" id="IPR029063">
    <property type="entry name" value="SAM-dependent_MTases_sf"/>
</dbReference>
<comment type="caution">
    <text evidence="1">The sequence shown here is derived from an EMBL/GenBank/DDBJ whole genome shotgun (WGS) entry which is preliminary data.</text>
</comment>
<evidence type="ECO:0000313" key="1">
    <source>
        <dbReference type="EMBL" id="PZA17927.1"/>
    </source>
</evidence>
<protein>
    <submittedName>
        <fullName evidence="1">SAM-dependent methyltransferase</fullName>
    </submittedName>
</protein>
<dbReference type="EMBL" id="QKOE01000002">
    <property type="protein sequence ID" value="PZA17927.1"/>
    <property type="molecule type" value="Genomic_DNA"/>
</dbReference>
<dbReference type="AlphaFoldDB" id="A0A323UZM9"/>
<accession>A0A323UZM9</accession>
<dbReference type="CDD" id="cd02440">
    <property type="entry name" value="AdoMet_MTases"/>
    <property type="match status" value="1"/>
</dbReference>
<dbReference type="GO" id="GO:0032259">
    <property type="term" value="P:methylation"/>
    <property type="evidence" value="ECO:0007669"/>
    <property type="project" value="UniProtKB-KW"/>
</dbReference>
<dbReference type="SUPFAM" id="SSF53335">
    <property type="entry name" value="S-adenosyl-L-methionine-dependent methyltransferases"/>
    <property type="match status" value="1"/>
</dbReference>
<dbReference type="Gene3D" id="3.40.50.150">
    <property type="entry name" value="Vaccinia Virus protein VP39"/>
    <property type="match status" value="1"/>
</dbReference>
<reference evidence="1 2" key="1">
    <citation type="submission" date="2018-06" db="EMBL/GenBank/DDBJ databases">
        <title>Azoarcus communis strain SWub3 genome.</title>
        <authorList>
            <person name="Zorraquino Salvo V."/>
            <person name="Toubiana D."/>
            <person name="Blumwald E."/>
        </authorList>
    </citation>
    <scope>NUCLEOTIDE SEQUENCE [LARGE SCALE GENOMIC DNA]</scope>
    <source>
        <strain evidence="1 2">SWub3</strain>
    </source>
</reference>